<keyword evidence="2" id="KW-1133">Transmembrane helix</keyword>
<name>A0ABW9P2T7_9ACTN</name>
<feature type="transmembrane region" description="Helical" evidence="2">
    <location>
        <begin position="107"/>
        <end position="137"/>
    </location>
</feature>
<protein>
    <recommendedName>
        <fullName evidence="5">MFS transporter</fullName>
    </recommendedName>
</protein>
<comment type="caution">
    <text evidence="3">The sequence shown here is derived from an EMBL/GenBank/DDBJ whole genome shotgun (WGS) entry which is preliminary data.</text>
</comment>
<gene>
    <name evidence="3" type="ORF">FFZ77_30785</name>
</gene>
<keyword evidence="2" id="KW-0812">Transmembrane</keyword>
<evidence type="ECO:0000256" key="2">
    <source>
        <dbReference type="SAM" id="Phobius"/>
    </source>
</evidence>
<proteinExistence type="predicted"/>
<evidence type="ECO:0000313" key="3">
    <source>
        <dbReference type="EMBL" id="MQS39811.1"/>
    </source>
</evidence>
<dbReference type="RefSeq" id="WP_153487309.1">
    <property type="nucleotide sequence ID" value="NZ_VDEQ01000367.1"/>
</dbReference>
<reference evidence="3 4" key="1">
    <citation type="submission" date="2019-06" db="EMBL/GenBank/DDBJ databases">
        <title>Comparative genomics and metabolomics analyses of clavulanic acid producing Streptomyces species provides insight into specialized metabolism and evolution of beta-lactam biosynthetic gene clusters.</title>
        <authorList>
            <person name="Moore M.A."/>
            <person name="Cruz-Morales P."/>
            <person name="Barona Gomez F."/>
            <person name="Kapil T."/>
        </authorList>
    </citation>
    <scope>NUCLEOTIDE SEQUENCE [LARGE SCALE GENOMIC DNA]</scope>
    <source>
        <strain evidence="3 4">T-272</strain>
    </source>
</reference>
<dbReference type="Proteomes" id="UP000460558">
    <property type="component" value="Unassembled WGS sequence"/>
</dbReference>
<organism evidence="3 4">
    <name type="scientific">Streptomyces katsurahamanus</name>
    <dbReference type="NCBI Taxonomy" id="2577098"/>
    <lineage>
        <taxon>Bacteria</taxon>
        <taxon>Bacillati</taxon>
        <taxon>Actinomycetota</taxon>
        <taxon>Actinomycetes</taxon>
        <taxon>Kitasatosporales</taxon>
        <taxon>Streptomycetaceae</taxon>
        <taxon>Streptomyces</taxon>
    </lineage>
</organism>
<evidence type="ECO:0000313" key="4">
    <source>
        <dbReference type="Proteomes" id="UP000460558"/>
    </source>
</evidence>
<keyword evidence="2" id="KW-0472">Membrane</keyword>
<keyword evidence="4" id="KW-1185">Reference proteome</keyword>
<dbReference type="EMBL" id="VDEQ01000367">
    <property type="protein sequence ID" value="MQS39811.1"/>
    <property type="molecule type" value="Genomic_DNA"/>
</dbReference>
<accession>A0ABW9P2T7</accession>
<evidence type="ECO:0000256" key="1">
    <source>
        <dbReference type="SAM" id="MobiDB-lite"/>
    </source>
</evidence>
<sequence>MTDHHRPGPTDPCGPDGAAGRQWDERDERQWDERGERWWDERDERDERWWAVPALATPLLLFLLYVDYTAYPARPAVWALGYSVPLALLGCGWLLERTVRRRPLRTVLTGLGCLLALGYTQVMVTVLTGMALVQLFFRVAADLVG</sequence>
<feature type="transmembrane region" description="Helical" evidence="2">
    <location>
        <begin position="49"/>
        <end position="70"/>
    </location>
</feature>
<feature type="transmembrane region" description="Helical" evidence="2">
    <location>
        <begin position="76"/>
        <end position="95"/>
    </location>
</feature>
<feature type="region of interest" description="Disordered" evidence="1">
    <location>
        <begin position="1"/>
        <end position="30"/>
    </location>
</feature>
<evidence type="ECO:0008006" key="5">
    <source>
        <dbReference type="Google" id="ProtNLM"/>
    </source>
</evidence>